<dbReference type="Proteomes" id="UP001341840">
    <property type="component" value="Unassembled WGS sequence"/>
</dbReference>
<name>A0ABU6YT14_9FABA</name>
<evidence type="ECO:0000256" key="1">
    <source>
        <dbReference type="SAM" id="MobiDB-lite"/>
    </source>
</evidence>
<dbReference type="EMBL" id="JASCZI010243343">
    <property type="protein sequence ID" value="MED6213061.1"/>
    <property type="molecule type" value="Genomic_DNA"/>
</dbReference>
<sequence>MAKKKSCQNIYCPRVLSVAERELYGWVDKEVFSQSSVGTSDMLPELCREMRLTEGGVSEEDYVIEAPGPSDRLPFQVAEDRTHFLWVYTELFSRLFVQLPFIDFQKEVMTRCRVAASQLHLDGWGFLCTFKRVCLHFGFQPSCTLLSLEGVYVFLCSSGRKLFDAFEESIQEFKWHYFKIFPLPIRRPFWLDDEGKPFAWGVGPRSILPSPKILTATAGASASTLAATVPPSSSSSATKSKKKPPATSTEKPISLEGKEGAKEDPSTDLRQKRRKRKVQESFPEDAAVGADAAWEHEVSPLDRAFPTGFNFWVALDSGLTQGSVREALGPMVPQQLLGTAQQYTCKLTACLQVGIENAFAAKLKMEKELAAPRISGGGEQGVGYGAPILPFCLGAGKKKVEFLTRSLEQKQTTLREVEAPADHWRQEWKELAEETREIVQETFKILMDQVRHLNLVVDFSVITLDTRWDPNGQRIYNHKAEAKEQSEPMVEEPPEPVAQEQPDLVVEEQQMEEVVPGEGGGNPT</sequence>
<evidence type="ECO:0008006" key="4">
    <source>
        <dbReference type="Google" id="ProtNLM"/>
    </source>
</evidence>
<accession>A0ABU6YT14</accession>
<feature type="compositionally biased region" description="Low complexity" evidence="1">
    <location>
        <begin position="227"/>
        <end position="238"/>
    </location>
</feature>
<reference evidence="2 3" key="1">
    <citation type="journal article" date="2023" name="Plants (Basel)">
        <title>Bridging the Gap: Combining Genomics and Transcriptomics Approaches to Understand Stylosanthes scabra, an Orphan Legume from the Brazilian Caatinga.</title>
        <authorList>
            <person name="Ferreira-Neto J.R.C."/>
            <person name="da Silva M.D."/>
            <person name="Binneck E."/>
            <person name="de Melo N.F."/>
            <person name="da Silva R.H."/>
            <person name="de Melo A.L.T.M."/>
            <person name="Pandolfi V."/>
            <person name="Bustamante F.O."/>
            <person name="Brasileiro-Vidal A.C."/>
            <person name="Benko-Iseppon A.M."/>
        </authorList>
    </citation>
    <scope>NUCLEOTIDE SEQUENCE [LARGE SCALE GENOMIC DNA]</scope>
    <source>
        <tissue evidence="2">Leaves</tissue>
    </source>
</reference>
<feature type="compositionally biased region" description="Basic and acidic residues" evidence="1">
    <location>
        <begin position="256"/>
        <end position="270"/>
    </location>
</feature>
<evidence type="ECO:0000313" key="2">
    <source>
        <dbReference type="EMBL" id="MED6213061.1"/>
    </source>
</evidence>
<feature type="region of interest" description="Disordered" evidence="1">
    <location>
        <begin position="227"/>
        <end position="288"/>
    </location>
</feature>
<gene>
    <name evidence="2" type="ORF">PIB30_089649</name>
</gene>
<keyword evidence="3" id="KW-1185">Reference proteome</keyword>
<evidence type="ECO:0000313" key="3">
    <source>
        <dbReference type="Proteomes" id="UP001341840"/>
    </source>
</evidence>
<protein>
    <recommendedName>
        <fullName evidence="4">Transposase (Putative), gypsy type</fullName>
    </recommendedName>
</protein>
<feature type="region of interest" description="Disordered" evidence="1">
    <location>
        <begin position="480"/>
        <end position="500"/>
    </location>
</feature>
<organism evidence="2 3">
    <name type="scientific">Stylosanthes scabra</name>
    <dbReference type="NCBI Taxonomy" id="79078"/>
    <lineage>
        <taxon>Eukaryota</taxon>
        <taxon>Viridiplantae</taxon>
        <taxon>Streptophyta</taxon>
        <taxon>Embryophyta</taxon>
        <taxon>Tracheophyta</taxon>
        <taxon>Spermatophyta</taxon>
        <taxon>Magnoliopsida</taxon>
        <taxon>eudicotyledons</taxon>
        <taxon>Gunneridae</taxon>
        <taxon>Pentapetalae</taxon>
        <taxon>rosids</taxon>
        <taxon>fabids</taxon>
        <taxon>Fabales</taxon>
        <taxon>Fabaceae</taxon>
        <taxon>Papilionoideae</taxon>
        <taxon>50 kb inversion clade</taxon>
        <taxon>dalbergioids sensu lato</taxon>
        <taxon>Dalbergieae</taxon>
        <taxon>Pterocarpus clade</taxon>
        <taxon>Stylosanthes</taxon>
    </lineage>
</organism>
<proteinExistence type="predicted"/>
<comment type="caution">
    <text evidence="2">The sequence shown here is derived from an EMBL/GenBank/DDBJ whole genome shotgun (WGS) entry which is preliminary data.</text>
</comment>